<reference evidence="1" key="1">
    <citation type="submission" date="2021-12" db="EMBL/GenBank/DDBJ databases">
        <authorList>
            <person name="King R."/>
        </authorList>
    </citation>
    <scope>NUCLEOTIDE SEQUENCE</scope>
</reference>
<organism evidence="1 2">
    <name type="scientific">Bemisia tabaci</name>
    <name type="common">Sweetpotato whitefly</name>
    <name type="synonym">Aleurodes tabaci</name>
    <dbReference type="NCBI Taxonomy" id="7038"/>
    <lineage>
        <taxon>Eukaryota</taxon>
        <taxon>Metazoa</taxon>
        <taxon>Ecdysozoa</taxon>
        <taxon>Arthropoda</taxon>
        <taxon>Hexapoda</taxon>
        <taxon>Insecta</taxon>
        <taxon>Pterygota</taxon>
        <taxon>Neoptera</taxon>
        <taxon>Paraneoptera</taxon>
        <taxon>Hemiptera</taxon>
        <taxon>Sternorrhyncha</taxon>
        <taxon>Aleyrodoidea</taxon>
        <taxon>Aleyrodidae</taxon>
        <taxon>Aleyrodinae</taxon>
        <taxon>Bemisia</taxon>
    </lineage>
</organism>
<dbReference type="EMBL" id="OU963871">
    <property type="protein sequence ID" value="CAH0383755.1"/>
    <property type="molecule type" value="Genomic_DNA"/>
</dbReference>
<dbReference type="Gene3D" id="2.20.25.240">
    <property type="match status" value="1"/>
</dbReference>
<proteinExistence type="predicted"/>
<keyword evidence="2" id="KW-1185">Reference proteome</keyword>
<sequence>MSDNEFKVIKSNCGNDTLLYSGCKHYKFRDQKKNVVWRCIVKGCGVLVWTDKSISVIQKKNGKEHDHEGVCEENLKKQEIRNAIKRKAQEEVHVEPTKIIRMKYSRKDRSRLIWSRKFFVLPTLTIHINILRLYNFCMNWARLKNCIASKITTMAIKKLAKMIQMFLLLLLCPNSELMVRGTLIDFLERK</sequence>
<dbReference type="AlphaFoldDB" id="A0A9P0A3M0"/>
<protein>
    <recommendedName>
        <fullName evidence="3">FLYWCH-type domain-containing protein</fullName>
    </recommendedName>
</protein>
<evidence type="ECO:0000313" key="2">
    <source>
        <dbReference type="Proteomes" id="UP001152759"/>
    </source>
</evidence>
<name>A0A9P0A3M0_BEMTA</name>
<evidence type="ECO:0000313" key="1">
    <source>
        <dbReference type="EMBL" id="CAH0383755.1"/>
    </source>
</evidence>
<dbReference type="Proteomes" id="UP001152759">
    <property type="component" value="Chromosome 10"/>
</dbReference>
<evidence type="ECO:0008006" key="3">
    <source>
        <dbReference type="Google" id="ProtNLM"/>
    </source>
</evidence>
<gene>
    <name evidence="1" type="ORF">BEMITA_LOCUS3171</name>
</gene>
<accession>A0A9P0A3M0</accession>